<gene>
    <name evidence="2" type="ORF">THAOC_28629</name>
</gene>
<feature type="region of interest" description="Disordered" evidence="1">
    <location>
        <begin position="210"/>
        <end position="229"/>
    </location>
</feature>
<proteinExistence type="predicted"/>
<feature type="region of interest" description="Disordered" evidence="1">
    <location>
        <begin position="1"/>
        <end position="46"/>
    </location>
</feature>
<dbReference type="EMBL" id="AGNL01040365">
    <property type="protein sequence ID" value="EJK52134.1"/>
    <property type="molecule type" value="Genomic_DNA"/>
</dbReference>
<evidence type="ECO:0000313" key="3">
    <source>
        <dbReference type="Proteomes" id="UP000266841"/>
    </source>
</evidence>
<sequence>RQEDRKSNNRQERQEPTAPDSSKGAARAATAPDSSKGAARAATASDTLKGAASNATIIAGGRTFTGGEQFNAVASSILDVQDPQSLTPFQQSQSVSFLYTDAAGDFVIHWHLKHRFYLSGVDLETVVSFDSVRWGPAPTGKGTAYAARARSISARRRGRPLAAALLRVASARVPRSLMSWNWHTATAEEGSSLRSRESQPGSSLMSRIISGLQQSSPRSRESQPGMSLMSRIKESRVATGYEPYESQSGIQPTTELLKESRVATGYEPYELQSGYATA</sequence>
<evidence type="ECO:0000256" key="1">
    <source>
        <dbReference type="SAM" id="MobiDB-lite"/>
    </source>
</evidence>
<reference evidence="2 3" key="1">
    <citation type="journal article" date="2012" name="Genome Biol.">
        <title>Genome and low-iron response of an oceanic diatom adapted to chronic iron limitation.</title>
        <authorList>
            <person name="Lommer M."/>
            <person name="Specht M."/>
            <person name="Roy A.S."/>
            <person name="Kraemer L."/>
            <person name="Andreson R."/>
            <person name="Gutowska M.A."/>
            <person name="Wolf J."/>
            <person name="Bergner S.V."/>
            <person name="Schilhabel M.B."/>
            <person name="Klostermeier U.C."/>
            <person name="Beiko R.G."/>
            <person name="Rosenstiel P."/>
            <person name="Hippler M."/>
            <person name="Laroche J."/>
        </authorList>
    </citation>
    <scope>NUCLEOTIDE SEQUENCE [LARGE SCALE GENOMIC DNA]</scope>
    <source>
        <strain evidence="2 3">CCMP1005</strain>
    </source>
</reference>
<feature type="non-terminal residue" evidence="2">
    <location>
        <position position="1"/>
    </location>
</feature>
<dbReference type="AlphaFoldDB" id="K0RIP7"/>
<evidence type="ECO:0000313" key="2">
    <source>
        <dbReference type="EMBL" id="EJK52134.1"/>
    </source>
</evidence>
<dbReference type="Proteomes" id="UP000266841">
    <property type="component" value="Unassembled WGS sequence"/>
</dbReference>
<name>K0RIP7_THAOC</name>
<organism evidence="2 3">
    <name type="scientific">Thalassiosira oceanica</name>
    <name type="common">Marine diatom</name>
    <dbReference type="NCBI Taxonomy" id="159749"/>
    <lineage>
        <taxon>Eukaryota</taxon>
        <taxon>Sar</taxon>
        <taxon>Stramenopiles</taxon>
        <taxon>Ochrophyta</taxon>
        <taxon>Bacillariophyta</taxon>
        <taxon>Coscinodiscophyceae</taxon>
        <taxon>Thalassiosirophycidae</taxon>
        <taxon>Thalassiosirales</taxon>
        <taxon>Thalassiosiraceae</taxon>
        <taxon>Thalassiosira</taxon>
    </lineage>
</organism>
<protein>
    <submittedName>
        <fullName evidence="2">Uncharacterized protein</fullName>
    </submittedName>
</protein>
<feature type="compositionally biased region" description="Basic and acidic residues" evidence="1">
    <location>
        <begin position="1"/>
        <end position="15"/>
    </location>
</feature>
<keyword evidence="3" id="KW-1185">Reference proteome</keyword>
<accession>K0RIP7</accession>
<comment type="caution">
    <text evidence="2">The sequence shown here is derived from an EMBL/GenBank/DDBJ whole genome shotgun (WGS) entry which is preliminary data.</text>
</comment>